<dbReference type="AlphaFoldDB" id="A0A2J6QTN0"/>
<dbReference type="GO" id="GO:0006508">
    <property type="term" value="P:proteolysis"/>
    <property type="evidence" value="ECO:0007669"/>
    <property type="project" value="UniProtKB-KW"/>
</dbReference>
<evidence type="ECO:0000256" key="5">
    <source>
        <dbReference type="ARBA" id="ARBA00023180"/>
    </source>
</evidence>
<protein>
    <submittedName>
        <fullName evidence="6">Carboxypeptidase S3, penicillopeptidase S3, CPD-S3</fullName>
    </submittedName>
</protein>
<dbReference type="EMBL" id="KZ613972">
    <property type="protein sequence ID" value="PMD29624.1"/>
    <property type="molecule type" value="Genomic_DNA"/>
</dbReference>
<keyword evidence="2 6" id="KW-0121">Carboxypeptidase</keyword>
<reference evidence="6 7" key="1">
    <citation type="submission" date="2016-04" db="EMBL/GenBank/DDBJ databases">
        <title>A degradative enzymes factory behind the ericoid mycorrhizal symbiosis.</title>
        <authorList>
            <consortium name="DOE Joint Genome Institute"/>
            <person name="Martino E."/>
            <person name="Morin E."/>
            <person name="Grelet G."/>
            <person name="Kuo A."/>
            <person name="Kohler A."/>
            <person name="Daghino S."/>
            <person name="Barry K."/>
            <person name="Choi C."/>
            <person name="Cichocki N."/>
            <person name="Clum A."/>
            <person name="Copeland A."/>
            <person name="Hainaut M."/>
            <person name="Haridas S."/>
            <person name="Labutti K."/>
            <person name="Lindquist E."/>
            <person name="Lipzen A."/>
            <person name="Khouja H.-R."/>
            <person name="Murat C."/>
            <person name="Ohm R."/>
            <person name="Olson A."/>
            <person name="Spatafora J."/>
            <person name="Veneault-Fourrey C."/>
            <person name="Henrissat B."/>
            <person name="Grigoriev I."/>
            <person name="Martin F."/>
            <person name="Perotto S."/>
        </authorList>
    </citation>
    <scope>NUCLEOTIDE SEQUENCE [LARGE SCALE GENOMIC DNA]</scope>
    <source>
        <strain evidence="6 7">F</strain>
    </source>
</reference>
<keyword evidence="4" id="KW-0378">Hydrolase</keyword>
<comment type="similarity">
    <text evidence="1">Belongs to the peptidase S10 family.</text>
</comment>
<gene>
    <name evidence="6" type="ORF">L207DRAFT_549728</name>
</gene>
<dbReference type="PANTHER" id="PTHR11802:SF479">
    <property type="entry name" value="CARBOXYPEPTIDASE"/>
    <property type="match status" value="1"/>
</dbReference>
<dbReference type="InterPro" id="IPR001563">
    <property type="entry name" value="Peptidase_S10"/>
</dbReference>
<dbReference type="GO" id="GO:0004185">
    <property type="term" value="F:serine-type carboxypeptidase activity"/>
    <property type="evidence" value="ECO:0007669"/>
    <property type="project" value="InterPro"/>
</dbReference>
<evidence type="ECO:0000313" key="7">
    <source>
        <dbReference type="Proteomes" id="UP000235786"/>
    </source>
</evidence>
<accession>A0A2J6QTN0</accession>
<dbReference type="PRINTS" id="PR00724">
    <property type="entry name" value="CRBOXYPTASEC"/>
</dbReference>
<dbReference type="InterPro" id="IPR029058">
    <property type="entry name" value="AB_hydrolase_fold"/>
</dbReference>
<evidence type="ECO:0000256" key="4">
    <source>
        <dbReference type="ARBA" id="ARBA00022801"/>
    </source>
</evidence>
<name>A0A2J6QTN0_HYAVF</name>
<keyword evidence="3" id="KW-0645">Protease</keyword>
<dbReference type="Gene3D" id="3.40.50.1820">
    <property type="entry name" value="alpha/beta hydrolase"/>
    <property type="match status" value="1"/>
</dbReference>
<keyword evidence="7" id="KW-1185">Reference proteome</keyword>
<dbReference type="Pfam" id="PF00450">
    <property type="entry name" value="Peptidase_S10"/>
    <property type="match status" value="1"/>
</dbReference>
<sequence length="448" mass="50729">MVETRSTDDVRFLNNATKPFQVISLPGVPFDIGEMYAGLIPIDSKNTSRALYFVYQPTIGPPVDEATIYSLEGFFQENGRFLWQKGQFAPELNPYSWVNLTNMLWVEHLVGTGFSIREVTATSEEEVAQDFINFFQNFETIFDIKKFKIYVTGESYTGRYVPYISAAMIDKHDRTYFDLAGALTYDPCIGAFDYSQEEAVTVPFVVESQAIFRLNDSFIAQLSSLDQSCGFAEYRNKFLTFPPVGKQPDDFFNHKNEEACDVFNMAFGAALALNPCFNLYHISETCPLTPDVLGFGSSFRYTTPRLPVYFDRVDVKNAMHAPDVDWSVCSLYPVFIRATGPDDNYQSDTSLDPIQHVLPPNLDIVIITNGTLLAIQNMTWNGELGFQEQPIMPIIITEPDLMYESLFNESVLGGVDDPQGTIGHMQPENQPRLSYRHIQWVLGRVDTL</sequence>
<keyword evidence="5" id="KW-0325">Glycoprotein</keyword>
<dbReference type="SUPFAM" id="SSF53474">
    <property type="entry name" value="alpha/beta-Hydrolases"/>
    <property type="match status" value="1"/>
</dbReference>
<dbReference type="OrthoDB" id="443318at2759"/>
<dbReference type="PANTHER" id="PTHR11802">
    <property type="entry name" value="SERINE PROTEASE FAMILY S10 SERINE CARBOXYPEPTIDASE"/>
    <property type="match status" value="1"/>
</dbReference>
<evidence type="ECO:0000256" key="2">
    <source>
        <dbReference type="ARBA" id="ARBA00022645"/>
    </source>
</evidence>
<dbReference type="Proteomes" id="UP000235786">
    <property type="component" value="Unassembled WGS sequence"/>
</dbReference>
<proteinExistence type="inferred from homology"/>
<evidence type="ECO:0000256" key="3">
    <source>
        <dbReference type="ARBA" id="ARBA00022670"/>
    </source>
</evidence>
<evidence type="ECO:0000256" key="1">
    <source>
        <dbReference type="ARBA" id="ARBA00009431"/>
    </source>
</evidence>
<evidence type="ECO:0000313" key="6">
    <source>
        <dbReference type="EMBL" id="PMD29624.1"/>
    </source>
</evidence>
<organism evidence="6 7">
    <name type="scientific">Hyaloscypha variabilis (strain UAMH 11265 / GT02V1 / F)</name>
    <name type="common">Meliniomyces variabilis</name>
    <dbReference type="NCBI Taxonomy" id="1149755"/>
    <lineage>
        <taxon>Eukaryota</taxon>
        <taxon>Fungi</taxon>
        <taxon>Dikarya</taxon>
        <taxon>Ascomycota</taxon>
        <taxon>Pezizomycotina</taxon>
        <taxon>Leotiomycetes</taxon>
        <taxon>Helotiales</taxon>
        <taxon>Hyaloscyphaceae</taxon>
        <taxon>Hyaloscypha</taxon>
        <taxon>Hyaloscypha variabilis</taxon>
    </lineage>
</organism>